<dbReference type="InterPro" id="IPR037522">
    <property type="entry name" value="HD_GYP_dom"/>
</dbReference>
<sequence>MSKAQILVVEDERIVASDIEKRLKMLGYNVLELATSGEEAVERAKTILPDLVLMDIVLKGGMDGISAADTIHTLLNIPVVFLTAYADPDTLSRAKKSEPYGYLIKPFEERELIAAIEIALEKHKKFSRLKDKEKHFRFLIENGSDIILVIDSNGIFEYGSPSIENILGYKPDEYLGKGGRDFIHPDDADGIRSILEQRKKTPGVSPAFEVRARHKNGSWRSFEVIANNMLNDPEVSGIVINARDITDRKTAEDGLNKAHQELKAIFEALPDMFFLLDNEGTILDYNTSRLSDLLVPPERFLGKKIREILPEPAAGIVGQALREVREKGLLTVTEYSLTKDGEQDFYEARLLPLPVSQIIAIVRKVTDRKRAEEKQRKYSGDLDFLSKTAMDFVRMPVEQDLFKYIAEKVKSIAGSSMVIVSSYNESSDMLRVKYILGLEEHYHDILKLIKADPVGMDFKLSREAKEAYLSGEVVDAPIDLYNLTFKKISKKVCSKIETLLSIKNIFTIGLCHSEELFGNIAILSPSHAPPFNVSLMETFSNQASVALQRRKAEDQLKYISLHDPLTGLYNRAFFEEEMRRLDMERIESVGMIMCDVDGLKLVNDIMGHKTGDGLLMAVSGIIRDACRRGDLVARLGGDEFAVLLPNINQTDLDGICHRIKHTIRTYNAENPELPLSLSIGHTLRSHANVGITDLFKEADNIMYRQKQDNHDLLIQNFIKALKTRGVISGGRIIRLENLITHFAMAMGLSEIDIKEMKLLANFCDIGKIGISDKILLKSQSLDPRELAEMKRHCEIGYHVARFSSDLIPVADLVLKHHEWWNGQGYPLGLSGGDIPLECRMLAIAEAYEAMTSDRPHSKAMSHGESVAELKKYAGTQFDPVLVEKFITMF</sequence>
<dbReference type="PROSITE" id="PS50112">
    <property type="entry name" value="PAS"/>
    <property type="match status" value="2"/>
</dbReference>
<dbReference type="Proteomes" id="UP000177230">
    <property type="component" value="Unassembled WGS sequence"/>
</dbReference>
<dbReference type="Pfam" id="PF13487">
    <property type="entry name" value="HD_5"/>
    <property type="match status" value="1"/>
</dbReference>
<dbReference type="CDD" id="cd00130">
    <property type="entry name" value="PAS"/>
    <property type="match status" value="2"/>
</dbReference>
<dbReference type="InterPro" id="IPR013655">
    <property type="entry name" value="PAS_fold_3"/>
</dbReference>
<dbReference type="SUPFAM" id="SSF55781">
    <property type="entry name" value="GAF domain-like"/>
    <property type="match status" value="1"/>
</dbReference>
<dbReference type="InterPro" id="IPR000014">
    <property type="entry name" value="PAS"/>
</dbReference>
<dbReference type="PROSITE" id="PS50110">
    <property type="entry name" value="RESPONSE_REGULATORY"/>
    <property type="match status" value="1"/>
</dbReference>
<keyword evidence="1" id="KW-0597">Phosphoprotein</keyword>
<dbReference type="CDD" id="cd00077">
    <property type="entry name" value="HDc"/>
    <property type="match status" value="1"/>
</dbReference>
<comment type="caution">
    <text evidence="7">The sequence shown here is derived from an EMBL/GenBank/DDBJ whole genome shotgun (WGS) entry which is preliminary data.</text>
</comment>
<dbReference type="SMART" id="SM00267">
    <property type="entry name" value="GGDEF"/>
    <property type="match status" value="1"/>
</dbReference>
<dbReference type="PROSITE" id="PS50887">
    <property type="entry name" value="GGDEF"/>
    <property type="match status" value="1"/>
</dbReference>
<dbReference type="InterPro" id="IPR003607">
    <property type="entry name" value="HD/PDEase_dom"/>
</dbReference>
<evidence type="ECO:0008006" key="9">
    <source>
        <dbReference type="Google" id="ProtNLM"/>
    </source>
</evidence>
<evidence type="ECO:0000259" key="6">
    <source>
        <dbReference type="PROSITE" id="PS51832"/>
    </source>
</evidence>
<feature type="domain" description="GGDEF" evidence="5">
    <location>
        <begin position="587"/>
        <end position="716"/>
    </location>
</feature>
<dbReference type="Gene3D" id="3.40.50.2300">
    <property type="match status" value="1"/>
</dbReference>
<gene>
    <name evidence="7" type="ORF">A2024_11930</name>
</gene>
<evidence type="ECO:0000259" key="4">
    <source>
        <dbReference type="PROSITE" id="PS50113"/>
    </source>
</evidence>
<dbReference type="EMBL" id="MFFM01000028">
    <property type="protein sequence ID" value="OGF12928.1"/>
    <property type="molecule type" value="Genomic_DNA"/>
</dbReference>
<dbReference type="NCBIfam" id="TIGR00254">
    <property type="entry name" value="GGDEF"/>
    <property type="match status" value="1"/>
</dbReference>
<dbReference type="Gene3D" id="3.30.70.270">
    <property type="match status" value="1"/>
</dbReference>
<dbReference type="SMART" id="SM00091">
    <property type="entry name" value="PAS"/>
    <property type="match status" value="2"/>
</dbReference>
<evidence type="ECO:0000259" key="2">
    <source>
        <dbReference type="PROSITE" id="PS50110"/>
    </source>
</evidence>
<protein>
    <recommendedName>
        <fullName evidence="9">Diguanylate cyclase</fullName>
    </recommendedName>
</protein>
<evidence type="ECO:0000313" key="7">
    <source>
        <dbReference type="EMBL" id="OGF12928.1"/>
    </source>
</evidence>
<dbReference type="Pfam" id="PF08448">
    <property type="entry name" value="PAS_4"/>
    <property type="match status" value="1"/>
</dbReference>
<feature type="domain" description="PAC" evidence="4">
    <location>
        <begin position="206"/>
        <end position="257"/>
    </location>
</feature>
<dbReference type="AlphaFoldDB" id="A0A1F5REW8"/>
<feature type="domain" description="PAS" evidence="3">
    <location>
        <begin position="132"/>
        <end position="197"/>
    </location>
</feature>
<evidence type="ECO:0000259" key="3">
    <source>
        <dbReference type="PROSITE" id="PS50112"/>
    </source>
</evidence>
<dbReference type="InterPro" id="IPR043128">
    <property type="entry name" value="Rev_trsase/Diguanyl_cyclase"/>
</dbReference>
<proteinExistence type="predicted"/>
<dbReference type="PROSITE" id="PS50113">
    <property type="entry name" value="PAC"/>
    <property type="match status" value="1"/>
</dbReference>
<evidence type="ECO:0000313" key="8">
    <source>
        <dbReference type="Proteomes" id="UP000177230"/>
    </source>
</evidence>
<dbReference type="Pfam" id="PF00990">
    <property type="entry name" value="GGDEF"/>
    <property type="match status" value="1"/>
</dbReference>
<dbReference type="InterPro" id="IPR000160">
    <property type="entry name" value="GGDEF_dom"/>
</dbReference>
<dbReference type="InterPro" id="IPR029787">
    <property type="entry name" value="Nucleotide_cyclase"/>
</dbReference>
<dbReference type="SUPFAM" id="SSF55785">
    <property type="entry name" value="PYP-like sensor domain (PAS domain)"/>
    <property type="match status" value="2"/>
</dbReference>
<dbReference type="InterPro" id="IPR000700">
    <property type="entry name" value="PAS-assoc_C"/>
</dbReference>
<name>A0A1F5REW8_9BACT</name>
<dbReference type="PANTHER" id="PTHR45228">
    <property type="entry name" value="CYCLIC DI-GMP PHOSPHODIESTERASE TM_0186-RELATED"/>
    <property type="match status" value="1"/>
</dbReference>
<dbReference type="PROSITE" id="PS51832">
    <property type="entry name" value="HD_GYP"/>
    <property type="match status" value="1"/>
</dbReference>
<dbReference type="InterPro" id="IPR029016">
    <property type="entry name" value="GAF-like_dom_sf"/>
</dbReference>
<dbReference type="NCBIfam" id="TIGR00229">
    <property type="entry name" value="sensory_box"/>
    <property type="match status" value="2"/>
</dbReference>
<feature type="domain" description="PAS" evidence="3">
    <location>
        <begin position="258"/>
        <end position="328"/>
    </location>
</feature>
<feature type="domain" description="Response regulatory" evidence="2">
    <location>
        <begin position="5"/>
        <end position="120"/>
    </location>
</feature>
<feature type="modified residue" description="4-aspartylphosphate" evidence="1">
    <location>
        <position position="55"/>
    </location>
</feature>
<evidence type="ECO:0000259" key="5">
    <source>
        <dbReference type="PROSITE" id="PS50887"/>
    </source>
</evidence>
<dbReference type="CDD" id="cd01949">
    <property type="entry name" value="GGDEF"/>
    <property type="match status" value="1"/>
</dbReference>
<organism evidence="7 8">
    <name type="scientific">Candidatus Edwardsbacteria bacterium GWF2_54_11</name>
    <dbReference type="NCBI Taxonomy" id="1817851"/>
    <lineage>
        <taxon>Bacteria</taxon>
        <taxon>Candidatus Edwardsiibacteriota</taxon>
    </lineage>
</organism>
<dbReference type="InterPro" id="IPR001789">
    <property type="entry name" value="Sig_transdc_resp-reg_receiver"/>
</dbReference>
<accession>A0A1F5REW8</accession>
<reference evidence="7 8" key="1">
    <citation type="journal article" date="2016" name="Nat. Commun.">
        <title>Thousands of microbial genomes shed light on interconnected biogeochemical processes in an aquifer system.</title>
        <authorList>
            <person name="Anantharaman K."/>
            <person name="Brown C.T."/>
            <person name="Hug L.A."/>
            <person name="Sharon I."/>
            <person name="Castelle C.J."/>
            <person name="Probst A.J."/>
            <person name="Thomas B.C."/>
            <person name="Singh A."/>
            <person name="Wilkins M.J."/>
            <person name="Karaoz U."/>
            <person name="Brodie E.L."/>
            <person name="Williams K.H."/>
            <person name="Hubbard S.S."/>
            <person name="Banfield J.F."/>
        </authorList>
    </citation>
    <scope>NUCLEOTIDE SEQUENCE [LARGE SCALE GENOMIC DNA]</scope>
</reference>
<dbReference type="SUPFAM" id="SSF55073">
    <property type="entry name" value="Nucleotide cyclase"/>
    <property type="match status" value="1"/>
</dbReference>
<dbReference type="InterPro" id="IPR013656">
    <property type="entry name" value="PAS_4"/>
</dbReference>
<dbReference type="Pfam" id="PF00072">
    <property type="entry name" value="Response_reg"/>
    <property type="match status" value="1"/>
</dbReference>
<dbReference type="InterPro" id="IPR035965">
    <property type="entry name" value="PAS-like_dom_sf"/>
</dbReference>
<evidence type="ECO:0000256" key="1">
    <source>
        <dbReference type="PROSITE-ProRule" id="PRU00169"/>
    </source>
</evidence>
<dbReference type="PANTHER" id="PTHR45228:SF1">
    <property type="entry name" value="CYCLIC DI-GMP PHOSPHODIESTERASE TM_0186"/>
    <property type="match status" value="1"/>
</dbReference>
<dbReference type="InterPro" id="IPR011006">
    <property type="entry name" value="CheY-like_superfamily"/>
</dbReference>
<dbReference type="Gene3D" id="3.30.450.20">
    <property type="entry name" value="PAS domain"/>
    <property type="match status" value="2"/>
</dbReference>
<dbReference type="SUPFAM" id="SSF109604">
    <property type="entry name" value="HD-domain/PDEase-like"/>
    <property type="match status" value="1"/>
</dbReference>
<dbReference type="GO" id="GO:0000160">
    <property type="term" value="P:phosphorelay signal transduction system"/>
    <property type="evidence" value="ECO:0007669"/>
    <property type="project" value="InterPro"/>
</dbReference>
<feature type="domain" description="HD-GYP" evidence="6">
    <location>
        <begin position="706"/>
        <end position="889"/>
    </location>
</feature>
<dbReference type="SMART" id="SM00448">
    <property type="entry name" value="REC"/>
    <property type="match status" value="1"/>
</dbReference>
<dbReference type="Pfam" id="PF08447">
    <property type="entry name" value="PAS_3"/>
    <property type="match status" value="1"/>
</dbReference>
<dbReference type="SUPFAM" id="SSF52172">
    <property type="entry name" value="CheY-like"/>
    <property type="match status" value="1"/>
</dbReference>
<dbReference type="InterPro" id="IPR052020">
    <property type="entry name" value="Cyclic_di-GMP/3'3'-cGAMP_PDE"/>
</dbReference>
<dbReference type="SMART" id="SM00086">
    <property type="entry name" value="PAC"/>
    <property type="match status" value="1"/>
</dbReference>
<dbReference type="Gene3D" id="3.30.450.40">
    <property type="match status" value="1"/>
</dbReference>
<dbReference type="InterPro" id="IPR001610">
    <property type="entry name" value="PAC"/>
</dbReference>
<dbReference type="CDD" id="cd17534">
    <property type="entry name" value="REC_DC-like"/>
    <property type="match status" value="1"/>
</dbReference>
<dbReference type="Gene3D" id="1.10.3210.10">
    <property type="entry name" value="Hypothetical protein af1432"/>
    <property type="match status" value="1"/>
</dbReference>